<dbReference type="AlphaFoldDB" id="A0A813I819"/>
<dbReference type="Proteomes" id="UP000626109">
    <property type="component" value="Unassembled WGS sequence"/>
</dbReference>
<protein>
    <submittedName>
        <fullName evidence="1">Uncharacterized protein</fullName>
    </submittedName>
</protein>
<accession>A0A813I819</accession>
<comment type="caution">
    <text evidence="1">The sequence shown here is derived from an EMBL/GenBank/DDBJ whole genome shotgun (WGS) entry which is preliminary data.</text>
</comment>
<gene>
    <name evidence="1" type="ORF">PGLA2088_LOCUS6540</name>
</gene>
<name>A0A813I819_POLGL</name>
<organism evidence="1 2">
    <name type="scientific">Polarella glacialis</name>
    <name type="common">Dinoflagellate</name>
    <dbReference type="NCBI Taxonomy" id="89957"/>
    <lineage>
        <taxon>Eukaryota</taxon>
        <taxon>Sar</taxon>
        <taxon>Alveolata</taxon>
        <taxon>Dinophyceae</taxon>
        <taxon>Suessiales</taxon>
        <taxon>Suessiaceae</taxon>
        <taxon>Polarella</taxon>
    </lineage>
</organism>
<reference evidence="1" key="1">
    <citation type="submission" date="2021-02" db="EMBL/GenBank/DDBJ databases">
        <authorList>
            <person name="Dougan E. K."/>
            <person name="Rhodes N."/>
            <person name="Thang M."/>
            <person name="Chan C."/>
        </authorList>
    </citation>
    <scope>NUCLEOTIDE SEQUENCE</scope>
</reference>
<proteinExistence type="predicted"/>
<dbReference type="EMBL" id="CAJNNW010006556">
    <property type="protein sequence ID" value="CAE8648399.1"/>
    <property type="molecule type" value="Genomic_DNA"/>
</dbReference>
<evidence type="ECO:0000313" key="2">
    <source>
        <dbReference type="Proteomes" id="UP000626109"/>
    </source>
</evidence>
<evidence type="ECO:0000313" key="1">
    <source>
        <dbReference type="EMBL" id="CAE8648399.1"/>
    </source>
</evidence>
<sequence length="175" mass="19892">MLRGNRSMIPRHCCGIGRRRPRFRSRSRRCRRPKFPSGVVKLTAEVVAHRVGIVQHGAAAAVCHQVSPCETLCRVHHKNLQAPFAAWPPRLRGVVHHEREVALRAEGFTQRVAEHRRAVAKGCLHSLWERDRQGEQEHHGTLGRKRVCGRRRENRFGVCRGEQRKRANSSGGSTA</sequence>